<dbReference type="OrthoDB" id="288175at2759"/>
<keyword evidence="4" id="KW-0067">ATP-binding</keyword>
<dbReference type="InterPro" id="IPR041677">
    <property type="entry name" value="DNA2/NAM7_AAA_11"/>
</dbReference>
<dbReference type="GO" id="GO:0016787">
    <property type="term" value="F:hydrolase activity"/>
    <property type="evidence" value="ECO:0007669"/>
    <property type="project" value="UniProtKB-KW"/>
</dbReference>
<feature type="region of interest" description="Disordered" evidence="5">
    <location>
        <begin position="83"/>
        <end position="106"/>
    </location>
</feature>
<organism evidence="8 9">
    <name type="scientific">Stentor coeruleus</name>
    <dbReference type="NCBI Taxonomy" id="5963"/>
    <lineage>
        <taxon>Eukaryota</taxon>
        <taxon>Sar</taxon>
        <taxon>Alveolata</taxon>
        <taxon>Ciliophora</taxon>
        <taxon>Postciliodesmatophora</taxon>
        <taxon>Heterotrichea</taxon>
        <taxon>Heterotrichida</taxon>
        <taxon>Stentoridae</taxon>
        <taxon>Stentor</taxon>
    </lineage>
</organism>
<dbReference type="GO" id="GO:0005524">
    <property type="term" value="F:ATP binding"/>
    <property type="evidence" value="ECO:0007669"/>
    <property type="project" value="UniProtKB-KW"/>
</dbReference>
<keyword evidence="1" id="KW-0547">Nucleotide-binding</keyword>
<dbReference type="Proteomes" id="UP000187209">
    <property type="component" value="Unassembled WGS sequence"/>
</dbReference>
<feature type="domain" description="DNA2/NAM7 helicase-like C-terminal" evidence="7">
    <location>
        <begin position="786"/>
        <end position="973"/>
    </location>
</feature>
<reference evidence="8 9" key="1">
    <citation type="submission" date="2016-11" db="EMBL/GenBank/DDBJ databases">
        <title>The macronuclear genome of Stentor coeruleus: a giant cell with tiny introns.</title>
        <authorList>
            <person name="Slabodnick M."/>
            <person name="Ruby J.G."/>
            <person name="Reiff S.B."/>
            <person name="Swart E.C."/>
            <person name="Gosai S."/>
            <person name="Prabakaran S."/>
            <person name="Witkowska E."/>
            <person name="Larue G.E."/>
            <person name="Fisher S."/>
            <person name="Freeman R.M."/>
            <person name="Gunawardena J."/>
            <person name="Chu W."/>
            <person name="Stover N.A."/>
            <person name="Gregory B.D."/>
            <person name="Nowacki M."/>
            <person name="Derisi J."/>
            <person name="Roy S.W."/>
            <person name="Marshall W.F."/>
            <person name="Sood P."/>
        </authorList>
    </citation>
    <scope>NUCLEOTIDE SEQUENCE [LARGE SCALE GENOMIC DNA]</scope>
    <source>
        <strain evidence="8">WM001</strain>
    </source>
</reference>
<dbReference type="FunFam" id="3.40.50.300:FF:000326">
    <property type="entry name" value="P-loop containing nucleoside triphosphate hydrolase"/>
    <property type="match status" value="1"/>
</dbReference>
<dbReference type="CDD" id="cd18808">
    <property type="entry name" value="SF1_C_Upf1"/>
    <property type="match status" value="1"/>
</dbReference>
<dbReference type="EMBL" id="MPUH01000969">
    <property type="protein sequence ID" value="OMJ71654.1"/>
    <property type="molecule type" value="Genomic_DNA"/>
</dbReference>
<keyword evidence="2" id="KW-0378">Hydrolase</keyword>
<dbReference type="GO" id="GO:0004386">
    <property type="term" value="F:helicase activity"/>
    <property type="evidence" value="ECO:0007669"/>
    <property type="project" value="UniProtKB-KW"/>
</dbReference>
<dbReference type="PANTHER" id="PTHR10887">
    <property type="entry name" value="DNA2/NAM7 HELICASE FAMILY"/>
    <property type="match status" value="1"/>
</dbReference>
<dbReference type="Gene3D" id="3.40.50.300">
    <property type="entry name" value="P-loop containing nucleotide triphosphate hydrolases"/>
    <property type="match status" value="2"/>
</dbReference>
<feature type="domain" description="DNA2/NAM7 helicase helicase" evidence="6">
    <location>
        <begin position="516"/>
        <end position="778"/>
    </location>
</feature>
<dbReference type="CDD" id="cd18042">
    <property type="entry name" value="DEXXQc_SETX"/>
    <property type="match status" value="1"/>
</dbReference>
<name>A0A1R2B4E2_9CILI</name>
<dbReference type="InterPro" id="IPR045055">
    <property type="entry name" value="DNA2/NAM7-like"/>
</dbReference>
<dbReference type="PANTHER" id="PTHR10887:SF495">
    <property type="entry name" value="HELICASE SENATAXIN ISOFORM X1-RELATED"/>
    <property type="match status" value="1"/>
</dbReference>
<gene>
    <name evidence="8" type="ORF">SteCoe_30073</name>
</gene>
<dbReference type="InterPro" id="IPR027417">
    <property type="entry name" value="P-loop_NTPase"/>
</dbReference>
<evidence type="ECO:0000256" key="1">
    <source>
        <dbReference type="ARBA" id="ARBA00022741"/>
    </source>
</evidence>
<dbReference type="InterPro" id="IPR047187">
    <property type="entry name" value="SF1_C_Upf1"/>
</dbReference>
<evidence type="ECO:0000256" key="2">
    <source>
        <dbReference type="ARBA" id="ARBA00022801"/>
    </source>
</evidence>
<proteinExistence type="predicted"/>
<evidence type="ECO:0000256" key="5">
    <source>
        <dbReference type="SAM" id="MobiDB-lite"/>
    </source>
</evidence>
<feature type="compositionally biased region" description="Polar residues" evidence="5">
    <location>
        <begin position="90"/>
        <end position="99"/>
    </location>
</feature>
<evidence type="ECO:0008006" key="10">
    <source>
        <dbReference type="Google" id="ProtNLM"/>
    </source>
</evidence>
<dbReference type="InterPro" id="IPR041679">
    <property type="entry name" value="DNA2/NAM7-like_C"/>
</dbReference>
<evidence type="ECO:0000313" key="9">
    <source>
        <dbReference type="Proteomes" id="UP000187209"/>
    </source>
</evidence>
<protein>
    <recommendedName>
        <fullName evidence="10">AAA+ ATPase domain-containing protein</fullName>
    </recommendedName>
</protein>
<dbReference type="AlphaFoldDB" id="A0A1R2B4E2"/>
<evidence type="ECO:0000313" key="8">
    <source>
        <dbReference type="EMBL" id="OMJ71654.1"/>
    </source>
</evidence>
<dbReference type="SUPFAM" id="SSF52540">
    <property type="entry name" value="P-loop containing nucleoside triphosphate hydrolases"/>
    <property type="match status" value="1"/>
</dbReference>
<dbReference type="Pfam" id="PF13086">
    <property type="entry name" value="AAA_11"/>
    <property type="match status" value="1"/>
</dbReference>
<accession>A0A1R2B4E2</accession>
<evidence type="ECO:0000256" key="3">
    <source>
        <dbReference type="ARBA" id="ARBA00022806"/>
    </source>
</evidence>
<evidence type="ECO:0000256" key="4">
    <source>
        <dbReference type="ARBA" id="ARBA00022840"/>
    </source>
</evidence>
<dbReference type="GO" id="GO:0005694">
    <property type="term" value="C:chromosome"/>
    <property type="evidence" value="ECO:0007669"/>
    <property type="project" value="UniProtKB-ARBA"/>
</dbReference>
<evidence type="ECO:0000259" key="7">
    <source>
        <dbReference type="Pfam" id="PF13087"/>
    </source>
</evidence>
<keyword evidence="9" id="KW-1185">Reference proteome</keyword>
<comment type="caution">
    <text evidence="8">The sequence shown here is derived from an EMBL/GenBank/DDBJ whole genome shotgun (WGS) entry which is preliminary data.</text>
</comment>
<evidence type="ECO:0000259" key="6">
    <source>
        <dbReference type="Pfam" id="PF13086"/>
    </source>
</evidence>
<keyword evidence="3" id="KW-0347">Helicase</keyword>
<sequence length="1080" mass="125407">MNEKGVQETIDLINDEPESQLSIRIHSFEEDLYKIIMDTTIPQESQRKKNPFVVQIPSIPTSEPPSSKKLPTTSPKNFLQELKEKHKESQSNNLLTNSSKSDHIKKSTLPANIQNIINSGQLTKNLQQDKKSAISLLEKLDKKLKPTSNTFPFNGKFKFDKKEALALEDIKKWKKQTLDSDLPDKRSRDFEDTEFLIKKPKCSKPLNKDFLKEQSQIFSVQEFISQEQKRFQDEREREKKELEQRQQKIIEELNYRKSMSNFKYVPQETQGERYLEKEREKRRKVINETQEFYNFILNLNIRVQEPKEFQEELPILFAHGGEYVEKFQNAFFEEVRGEIFSALQQNNISEYCVVIAKVHSTHENFTFLAVKGRVIGTFDYFGRVQPDDLVILSPYKKDEDQEIKENFNDWKNKTTCILGFVERIKFEGQYLIKILEKFVPLFLDEETIESPADNEKIWRVFIVDSCTTMLREFKMIRMAEFLDMGNGILNPSTNPLPIVKSQVLEEFLRAVEKFHNESQIMVIEKACSVASGILLLQGPPGTGKTHTVKGILSGLVDKHKGQVHILVCAPSNAAINEIAKRVLVDKLYDHDGKAKDDLNLLRLGNIRKSAVDMRERQKSIRETPAEVEKITLNNKLNEYFKGDSTCNQYIKLIMKLNRIDKDLKTARKIGNKDRVNILLKKKSKLKVEIGKEKRSNQEAVSNRKQKAFDIINKANIIFTTLSAAASKEMLYLNHDMDYLIIDEACQSVELSTLIPFQYKAKVVILVGDPMQLPATTFSYISQSNQYSRSLFERLMQGGYKVHMLTIQYRMLTDICEFPSKTFYENRLETNESIISKSSPEWIKNKGTWFINLLSSQELHTSDDTSISNIPEADFILKLYKYFYPLHQKKLEIGVITPYKKQVLLIRDLLTQLYENDWKIDIEVNTIDGFQGREKDVIIFSAVRSGNSIGFLADNRRMNVAITRAKFALWVIGSLGCLEKNNYWESFICDCKKKNRVICCKGFEEVESFFTPESQRNIVRNDVKIEQSKIGIGFKKQVDLKNRKVDSGRNARRVEREQKNTVKENDYKGLYESIIQRYGVK</sequence>
<dbReference type="Pfam" id="PF13087">
    <property type="entry name" value="AAA_12"/>
    <property type="match status" value="1"/>
</dbReference>